<protein>
    <submittedName>
        <fullName evidence="3">Uncharacterized protein</fullName>
    </submittedName>
</protein>
<accession>S8CPD2</accession>
<dbReference type="Proteomes" id="UP000015453">
    <property type="component" value="Unassembled WGS sequence"/>
</dbReference>
<dbReference type="PANTHER" id="PTHR44436:SF1">
    <property type="entry name" value="F-BOX_WD REPEAT-CONTAINING PROTEIN 2"/>
    <property type="match status" value="1"/>
</dbReference>
<dbReference type="OrthoDB" id="538223at2759"/>
<keyword evidence="1" id="KW-0853">WD repeat</keyword>
<feature type="non-terminal residue" evidence="3">
    <location>
        <position position="280"/>
    </location>
</feature>
<feature type="non-terminal residue" evidence="3">
    <location>
        <position position="1"/>
    </location>
</feature>
<gene>
    <name evidence="3" type="ORF">M569_06169</name>
</gene>
<dbReference type="Pfam" id="PF00400">
    <property type="entry name" value="WD40"/>
    <property type="match status" value="1"/>
</dbReference>
<keyword evidence="4" id="KW-1185">Reference proteome</keyword>
<organism evidence="3 4">
    <name type="scientific">Genlisea aurea</name>
    <dbReference type="NCBI Taxonomy" id="192259"/>
    <lineage>
        <taxon>Eukaryota</taxon>
        <taxon>Viridiplantae</taxon>
        <taxon>Streptophyta</taxon>
        <taxon>Embryophyta</taxon>
        <taxon>Tracheophyta</taxon>
        <taxon>Spermatophyta</taxon>
        <taxon>Magnoliopsida</taxon>
        <taxon>eudicotyledons</taxon>
        <taxon>Gunneridae</taxon>
        <taxon>Pentapetalae</taxon>
        <taxon>asterids</taxon>
        <taxon>lamiids</taxon>
        <taxon>Lamiales</taxon>
        <taxon>Lentibulariaceae</taxon>
        <taxon>Genlisea</taxon>
    </lineage>
</organism>
<dbReference type="InterPro" id="IPR042627">
    <property type="entry name" value="FBXW2"/>
</dbReference>
<comment type="caution">
    <text evidence="3">The sequence shown here is derived from an EMBL/GenBank/DDBJ whole genome shotgun (WGS) entry which is preliminary data.</text>
</comment>
<evidence type="ECO:0000313" key="3">
    <source>
        <dbReference type="EMBL" id="EPS68600.1"/>
    </source>
</evidence>
<dbReference type="AlphaFoldDB" id="S8CPD2"/>
<dbReference type="SMART" id="SM00320">
    <property type="entry name" value="WD40"/>
    <property type="match status" value="5"/>
</dbReference>
<reference evidence="3 4" key="1">
    <citation type="journal article" date="2013" name="BMC Genomics">
        <title>The miniature genome of a carnivorous plant Genlisea aurea contains a low number of genes and short non-coding sequences.</title>
        <authorList>
            <person name="Leushkin E.V."/>
            <person name="Sutormin R.A."/>
            <person name="Nabieva E.R."/>
            <person name="Penin A.A."/>
            <person name="Kondrashov A.S."/>
            <person name="Logacheva M.D."/>
        </authorList>
    </citation>
    <scope>NUCLEOTIDE SEQUENCE [LARGE SCALE GENOMIC DNA]</scope>
</reference>
<dbReference type="SUPFAM" id="SSF50978">
    <property type="entry name" value="WD40 repeat-like"/>
    <property type="match status" value="1"/>
</dbReference>
<keyword evidence="2" id="KW-0677">Repeat</keyword>
<dbReference type="InterPro" id="IPR036322">
    <property type="entry name" value="WD40_repeat_dom_sf"/>
</dbReference>
<dbReference type="InterPro" id="IPR001680">
    <property type="entry name" value="WD40_rpt"/>
</dbReference>
<name>S8CPD2_9LAMI</name>
<dbReference type="Gene3D" id="2.130.10.10">
    <property type="entry name" value="YVTN repeat-like/Quinoprotein amine dehydrogenase"/>
    <property type="match status" value="1"/>
</dbReference>
<evidence type="ECO:0000313" key="4">
    <source>
        <dbReference type="Proteomes" id="UP000015453"/>
    </source>
</evidence>
<dbReference type="EMBL" id="AUSU01002537">
    <property type="protein sequence ID" value="EPS68600.1"/>
    <property type="molecule type" value="Genomic_DNA"/>
</dbReference>
<proteinExistence type="predicted"/>
<evidence type="ECO:0000256" key="2">
    <source>
        <dbReference type="ARBA" id="ARBA00022737"/>
    </source>
</evidence>
<dbReference type="PANTHER" id="PTHR44436">
    <property type="entry name" value="F-BOX/WD REPEAT-CONTAINING PROTEIN 2"/>
    <property type="match status" value="1"/>
</dbReference>
<sequence>QVVRLWSAESCNKLEKYRLPDKAAPLVDFDFDATKIVGVSRTRLYIWKRSWSRDFFGSCEGLFRNGLCMSYADPQAVIGCEDGSVHVYDMYSRKTSNIVKMHRYSISCVSFDDEHLLVTGSSHGSISISDLSSDQRVTTLHTDDAAGIRTLCHSSRSHILFTGSSSGYVSCWDLRKRGRLWESRVSPSSIYSVHHLRGDASILAVGGIDGVLRIVDQKNGEVLSRWMAAAEAESRVEAVKLNDDDRIELMRSRVPIFCLSVGMQKIVTVHGDRGIRLWKF</sequence>
<evidence type="ECO:0000256" key="1">
    <source>
        <dbReference type="ARBA" id="ARBA00022574"/>
    </source>
</evidence>
<dbReference type="InterPro" id="IPR015943">
    <property type="entry name" value="WD40/YVTN_repeat-like_dom_sf"/>
</dbReference>